<gene>
    <name evidence="1" type="ORF">ALEPTO_LOCUS7534</name>
</gene>
<evidence type="ECO:0000313" key="2">
    <source>
        <dbReference type="Proteomes" id="UP000789508"/>
    </source>
</evidence>
<proteinExistence type="predicted"/>
<name>A0A9N9G9P4_9GLOM</name>
<dbReference type="AlphaFoldDB" id="A0A9N9G9P4"/>
<dbReference type="SUPFAM" id="SSF47095">
    <property type="entry name" value="HMG-box"/>
    <property type="match status" value="1"/>
</dbReference>
<dbReference type="InterPro" id="IPR036910">
    <property type="entry name" value="HMG_box_dom_sf"/>
</dbReference>
<sequence length="145" mass="17133">MSKQNILWVDNKLKGRLPSHIRMTLPLPISDDDLLPRRSTAKRAQNKFLIYRKALLNNLLKHRYTEFNQCEAGQLASKQWKHERPEIIAECTRLAIRAKELFEQNKTKKNPTPEVFEANQNTDNSNYLIDCFYDEIFDQYFCLNG</sequence>
<reference evidence="1" key="1">
    <citation type="submission" date="2021-06" db="EMBL/GenBank/DDBJ databases">
        <authorList>
            <person name="Kallberg Y."/>
            <person name="Tangrot J."/>
            <person name="Rosling A."/>
        </authorList>
    </citation>
    <scope>NUCLEOTIDE SEQUENCE</scope>
    <source>
        <strain evidence="1">FL130A</strain>
    </source>
</reference>
<dbReference type="EMBL" id="CAJVPS010003349">
    <property type="protein sequence ID" value="CAG8587100.1"/>
    <property type="molecule type" value="Genomic_DNA"/>
</dbReference>
<comment type="caution">
    <text evidence="1">The sequence shown here is derived from an EMBL/GenBank/DDBJ whole genome shotgun (WGS) entry which is preliminary data.</text>
</comment>
<accession>A0A9N9G9P4</accession>
<organism evidence="1 2">
    <name type="scientific">Ambispora leptoticha</name>
    <dbReference type="NCBI Taxonomy" id="144679"/>
    <lineage>
        <taxon>Eukaryota</taxon>
        <taxon>Fungi</taxon>
        <taxon>Fungi incertae sedis</taxon>
        <taxon>Mucoromycota</taxon>
        <taxon>Glomeromycotina</taxon>
        <taxon>Glomeromycetes</taxon>
        <taxon>Archaeosporales</taxon>
        <taxon>Ambisporaceae</taxon>
        <taxon>Ambispora</taxon>
    </lineage>
</organism>
<evidence type="ECO:0000313" key="1">
    <source>
        <dbReference type="EMBL" id="CAG8587100.1"/>
    </source>
</evidence>
<dbReference type="Gene3D" id="1.10.30.10">
    <property type="entry name" value="High mobility group box domain"/>
    <property type="match status" value="1"/>
</dbReference>
<dbReference type="Proteomes" id="UP000789508">
    <property type="component" value="Unassembled WGS sequence"/>
</dbReference>
<dbReference type="OrthoDB" id="10368223at2759"/>
<protein>
    <submittedName>
        <fullName evidence="1">1919_t:CDS:1</fullName>
    </submittedName>
</protein>
<keyword evidence="2" id="KW-1185">Reference proteome</keyword>